<proteinExistence type="predicted"/>
<dbReference type="InterPro" id="IPR022601">
    <property type="entry name" value="DUF3160"/>
</dbReference>
<accession>X1GKL4</accession>
<dbReference type="EMBL" id="BARU01007861">
    <property type="protein sequence ID" value="GAH33523.1"/>
    <property type="molecule type" value="Genomic_DNA"/>
</dbReference>
<dbReference type="Pfam" id="PF11369">
    <property type="entry name" value="DUF3160"/>
    <property type="match status" value="1"/>
</dbReference>
<name>X1GKL4_9ZZZZ</name>
<evidence type="ECO:0000313" key="1">
    <source>
        <dbReference type="EMBL" id="GAH33523.1"/>
    </source>
</evidence>
<comment type="caution">
    <text evidence="1">The sequence shown here is derived from an EMBL/GenBank/DDBJ whole genome shotgun (WGS) entry which is preliminary data.</text>
</comment>
<dbReference type="AlphaFoldDB" id="X1GKL4"/>
<dbReference type="SMART" id="SM01325">
    <property type="entry name" value="DUF3160"/>
    <property type="match status" value="1"/>
</dbReference>
<protein>
    <submittedName>
        <fullName evidence="1">Uncharacterized protein</fullName>
    </submittedName>
</protein>
<organism evidence="1">
    <name type="scientific">marine sediment metagenome</name>
    <dbReference type="NCBI Taxonomy" id="412755"/>
    <lineage>
        <taxon>unclassified sequences</taxon>
        <taxon>metagenomes</taxon>
        <taxon>ecological metagenomes</taxon>
    </lineage>
</organism>
<gene>
    <name evidence="1" type="ORF">S03H2_15454</name>
</gene>
<feature type="non-terminal residue" evidence="1">
    <location>
        <position position="389"/>
    </location>
</feature>
<sequence>VYKDLARFAAVGLALQDESTVESMDEKLRREVKEVLAALSARGGAVKVLFFELPFMPERLRPASFYGKAEELRGYFAARRWYALCDFRAKSKEETARALRLALMIEGDPQLSALYSSLTLPYDALLGPCEDGDVRRYASIAREVFGEEPTENDVDAKMGAFCKALGDLPDPLVNDQWLLPEQYENFAEETKGFRLLPPRRLPSTVLFQNTVDPLVKGRMFASGIDFFAVGPLASEAGRRALHAAVAGDQLAQAILTARTSSLPDSLHGQALRLLTLLQEALPATAPAPLRTSAWQDKQLWTQLGAWAEQRHTWALHTKLTVHYMGLTRERPGMVSPYPEFFSGLGQLAGATAEVLSQHTGDEVIDTRGTGQELLELTKLVDRLRANSGL</sequence>
<feature type="non-terminal residue" evidence="1">
    <location>
        <position position="1"/>
    </location>
</feature>
<reference evidence="1" key="1">
    <citation type="journal article" date="2014" name="Front. Microbiol.">
        <title>High frequency of phylogenetically diverse reductive dehalogenase-homologous genes in deep subseafloor sedimentary metagenomes.</title>
        <authorList>
            <person name="Kawai M."/>
            <person name="Futagami T."/>
            <person name="Toyoda A."/>
            <person name="Takaki Y."/>
            <person name="Nishi S."/>
            <person name="Hori S."/>
            <person name="Arai W."/>
            <person name="Tsubouchi T."/>
            <person name="Morono Y."/>
            <person name="Uchiyama I."/>
            <person name="Ito T."/>
            <person name="Fujiyama A."/>
            <person name="Inagaki F."/>
            <person name="Takami H."/>
        </authorList>
    </citation>
    <scope>NUCLEOTIDE SEQUENCE</scope>
    <source>
        <strain evidence="1">Expedition CK06-06</strain>
    </source>
</reference>